<proteinExistence type="predicted"/>
<reference evidence="1 2" key="1">
    <citation type="submission" date="2018-03" db="EMBL/GenBank/DDBJ databases">
        <title>Bacteriophage NCPPB3778 and a type I-E CRISPR drive the evolution of the US Biological Select Agent, Rathayibacter toxicus.</title>
        <authorList>
            <person name="Davis E.W.II."/>
            <person name="Tabima J.F."/>
            <person name="Weisberg A.J."/>
            <person name="Dantas Lopes L."/>
            <person name="Wiseman M.S."/>
            <person name="Wiseman M.S."/>
            <person name="Pupko T."/>
            <person name="Belcher M.S."/>
            <person name="Sechler A.J."/>
            <person name="Tancos M.A."/>
            <person name="Schroeder B.K."/>
            <person name="Murray T.D."/>
            <person name="Luster D.G."/>
            <person name="Schneider W.L."/>
            <person name="Rogers E."/>
            <person name="Andreote F.D."/>
            <person name="Grunwald N.J."/>
            <person name="Putnam M.L."/>
            <person name="Chang J.H."/>
        </authorList>
    </citation>
    <scope>NUCLEOTIDE SEQUENCE [LARGE SCALE GENOMIC DNA]</scope>
    <source>
        <strain evidence="1 2">NCCPB 2253</strain>
    </source>
</reference>
<dbReference type="Proteomes" id="UP000283946">
    <property type="component" value="Chromosome"/>
</dbReference>
<dbReference type="EMBL" id="CP028130">
    <property type="protein sequence ID" value="AZZ56855.1"/>
    <property type="molecule type" value="Genomic_DNA"/>
</dbReference>
<gene>
    <name evidence="1" type="ORF">C7V51_13980</name>
</gene>
<dbReference type="AlphaFoldDB" id="A0AAD1AGW5"/>
<evidence type="ECO:0000313" key="2">
    <source>
        <dbReference type="Proteomes" id="UP000283946"/>
    </source>
</evidence>
<evidence type="ECO:0000313" key="1">
    <source>
        <dbReference type="EMBL" id="AZZ56855.1"/>
    </source>
</evidence>
<organism evidence="1 2">
    <name type="scientific">Rathayibacter iranicus</name>
    <dbReference type="NCBI Taxonomy" id="59737"/>
    <lineage>
        <taxon>Bacteria</taxon>
        <taxon>Bacillati</taxon>
        <taxon>Actinomycetota</taxon>
        <taxon>Actinomycetes</taxon>
        <taxon>Micrococcales</taxon>
        <taxon>Microbacteriaceae</taxon>
        <taxon>Rathayibacter</taxon>
    </lineage>
</organism>
<sequence>MSPGYIYYANPAIADLRAFWRVYVSVERIGDALNFWSRGLRAAKRLVGDRFHAKIASMPILYPRRDAIVFYLEDLDEDAVAAFGRVLSGDRAPVSRFTRHIAPGVGIAHEPNAAQAAGSPVSFGQHRASVLAQLLSDEILYAADFDIVAAENLVRNGINPRAIYRNVESMEGGS</sequence>
<dbReference type="KEGG" id="ria:C7V51_13980"/>
<accession>A0AAD1AGW5</accession>
<dbReference type="Pfam" id="PF17914">
    <property type="entry name" value="HopA1"/>
    <property type="match status" value="1"/>
</dbReference>
<name>A0AAD1AGW5_9MICO</name>
<dbReference type="InterPro" id="IPR040871">
    <property type="entry name" value="HopA1"/>
</dbReference>
<protein>
    <submittedName>
        <fullName evidence="1">Uncharacterized protein</fullName>
    </submittedName>
</protein>